<dbReference type="Proteomes" id="UP000789595">
    <property type="component" value="Unassembled WGS sequence"/>
</dbReference>
<name>A0A7S3ZR95_9STRA</name>
<dbReference type="EMBL" id="CAKKNE010000006">
    <property type="protein sequence ID" value="CAH0379018.1"/>
    <property type="molecule type" value="Genomic_DNA"/>
</dbReference>
<dbReference type="EMBL" id="HBIW01007714">
    <property type="protein sequence ID" value="CAE0691062.1"/>
    <property type="molecule type" value="Transcribed_RNA"/>
</dbReference>
<sequence length="326" mass="35979">MGLRRALSRCWALACLASGWQRVPRPFHRATPLRAAFHAEGDLSGAFQLSGVWKLERQSDDAVEQVPIQPTNPSWSGDRWSDVVRELARKQRQQELLQLDAAGGWRSPPGASVELRGKWSMDGNAEVTLARFGRHGNHVTETWTGQYDSSANRVEGVVLEGASEPEYAGRFSLTPAFPSLQPVVKNNILRKNETQWRVADVAGEYTLEFQGDGSISAYDIRLLPNRTWTSVGLSATLAGSWNVFDSDVNLASGIDGTGPRLWLWLRRFGQTSSSGVHLSQDRLYLGRITGAAGDASKIRRVKGQVAVGWSTEPAFIGSFRLVPRHQ</sequence>
<reference evidence="1" key="1">
    <citation type="submission" date="2021-01" db="EMBL/GenBank/DDBJ databases">
        <authorList>
            <person name="Corre E."/>
            <person name="Pelletier E."/>
            <person name="Niang G."/>
            <person name="Scheremetjew M."/>
            <person name="Finn R."/>
            <person name="Kale V."/>
            <person name="Holt S."/>
            <person name="Cochrane G."/>
            <person name="Meng A."/>
            <person name="Brown T."/>
            <person name="Cohen L."/>
        </authorList>
    </citation>
    <scope>NUCLEOTIDE SEQUENCE</scope>
    <source>
        <strain evidence="1">CCMP1756</strain>
    </source>
</reference>
<protein>
    <submittedName>
        <fullName evidence="1">Uncharacterized protein</fullName>
    </submittedName>
</protein>
<gene>
    <name evidence="1" type="ORF">PCAL00307_LOCUS6498</name>
    <name evidence="2" type="ORF">PECAL_6P06210</name>
</gene>
<proteinExistence type="predicted"/>
<dbReference type="AlphaFoldDB" id="A0A7S3ZR95"/>
<dbReference type="OrthoDB" id="10572974at2759"/>
<evidence type="ECO:0000313" key="3">
    <source>
        <dbReference type="Proteomes" id="UP000789595"/>
    </source>
</evidence>
<keyword evidence="3" id="KW-1185">Reference proteome</keyword>
<evidence type="ECO:0000313" key="2">
    <source>
        <dbReference type="EMBL" id="CAH0379018.1"/>
    </source>
</evidence>
<organism evidence="1">
    <name type="scientific">Pelagomonas calceolata</name>
    <dbReference type="NCBI Taxonomy" id="35677"/>
    <lineage>
        <taxon>Eukaryota</taxon>
        <taxon>Sar</taxon>
        <taxon>Stramenopiles</taxon>
        <taxon>Ochrophyta</taxon>
        <taxon>Pelagophyceae</taxon>
        <taxon>Pelagomonadales</taxon>
        <taxon>Pelagomonadaceae</taxon>
        <taxon>Pelagomonas</taxon>
    </lineage>
</organism>
<accession>A0A7S3ZR95</accession>
<reference evidence="2" key="2">
    <citation type="submission" date="2021-11" db="EMBL/GenBank/DDBJ databases">
        <authorList>
            <consortium name="Genoscope - CEA"/>
            <person name="William W."/>
        </authorList>
    </citation>
    <scope>NUCLEOTIDE SEQUENCE</scope>
</reference>
<evidence type="ECO:0000313" key="1">
    <source>
        <dbReference type="EMBL" id="CAE0691062.1"/>
    </source>
</evidence>